<dbReference type="EMBL" id="CM023471">
    <property type="protein sequence ID" value="KAH7966570.1"/>
    <property type="molecule type" value="Genomic_DNA"/>
</dbReference>
<sequence>MTMHNYVCRLALMFRQPLAILTAPGDDGDDLAPEGFGKDSGWITVAKRHVCKNAAARLCANSSAAHPDGQDTLPSRNRYKDAKSKILRGSKMPPLPKDEMKIVIVNRRNPLALGAKRIKDTGTVVVLFEGYKIPNYVAYGGTLIRCTLFRKQTDVSYTCGRLGHRSDVCPSPEEVVCRGCGVTNPDEQHSCDPKCKLCGEAHLTAAKECKKRFQMPYVVRRRRGERARNAEQEERSKPSPPFKDDQHFPAIFEGRESASIPEAALGLTAAPGPVPDPEGTRLERFLDRRERPPELILSVDDRQSNWKRGFAEDALQCGSDSDQEIEITSQTRTEMDPTQAKKATETANLYPNEVLQDTTTIIVRPKAAASILSIPDTVLNAWLKERFRSETPATIRKQLRANVIAVVIPADVETQPFLKIEKLGPVPVQAYVTPPRDAIKGIIYGVSTEFSDEDIRATIRPLQGGPKILNAYRLGKTKQAVLVVFAGNKLPRHVRMEYIAHQVQPFRPTPILCSHCQRIGHKANICPHEARCGRCGGTHTAGEICTATKPRCLHCQGEHVTGDPSCPHYKRELLICRKQAVQPSLTHRQAIARTKTETHANKSTSFEVAEPEKKDNTDVQKLPKEVLDAQADSKERQKASTRQPLPKGTLTQLRRKDIELKCQGTTNTPEIKKTFVQENRMKERQNTGLHNNLPTTSLSQLVRDVSEAKQQREAGLRDSFDIQWRRFEVLLERMQSAIMTMPQTMGQLAARILALERQSQPRMPTVAILEEQEVNQG</sequence>
<protein>
    <submittedName>
        <fullName evidence="1">Uncharacterized protein</fullName>
    </submittedName>
</protein>
<name>A0ACB8DF21_DERSI</name>
<proteinExistence type="predicted"/>
<comment type="caution">
    <text evidence="1">The sequence shown here is derived from an EMBL/GenBank/DDBJ whole genome shotgun (WGS) entry which is preliminary data.</text>
</comment>
<gene>
    <name evidence="1" type="ORF">HPB49_017780</name>
</gene>
<dbReference type="Proteomes" id="UP000821865">
    <property type="component" value="Chromosome 2"/>
</dbReference>
<reference evidence="1" key="1">
    <citation type="submission" date="2020-05" db="EMBL/GenBank/DDBJ databases">
        <title>Large-scale comparative analyses of tick genomes elucidate their genetic diversity and vector capacities.</title>
        <authorList>
            <person name="Jia N."/>
            <person name="Wang J."/>
            <person name="Shi W."/>
            <person name="Du L."/>
            <person name="Sun Y."/>
            <person name="Zhan W."/>
            <person name="Jiang J."/>
            <person name="Wang Q."/>
            <person name="Zhang B."/>
            <person name="Ji P."/>
            <person name="Sakyi L.B."/>
            <person name="Cui X."/>
            <person name="Yuan T."/>
            <person name="Jiang B."/>
            <person name="Yang W."/>
            <person name="Lam T.T.-Y."/>
            <person name="Chang Q."/>
            <person name="Ding S."/>
            <person name="Wang X."/>
            <person name="Zhu J."/>
            <person name="Ruan X."/>
            <person name="Zhao L."/>
            <person name="Wei J."/>
            <person name="Que T."/>
            <person name="Du C."/>
            <person name="Cheng J."/>
            <person name="Dai P."/>
            <person name="Han X."/>
            <person name="Huang E."/>
            <person name="Gao Y."/>
            <person name="Liu J."/>
            <person name="Shao H."/>
            <person name="Ye R."/>
            <person name="Li L."/>
            <person name="Wei W."/>
            <person name="Wang X."/>
            <person name="Wang C."/>
            <person name="Yang T."/>
            <person name="Huo Q."/>
            <person name="Li W."/>
            <person name="Guo W."/>
            <person name="Chen H."/>
            <person name="Zhou L."/>
            <person name="Ni X."/>
            <person name="Tian J."/>
            <person name="Zhou Y."/>
            <person name="Sheng Y."/>
            <person name="Liu T."/>
            <person name="Pan Y."/>
            <person name="Xia L."/>
            <person name="Li J."/>
            <person name="Zhao F."/>
            <person name="Cao W."/>
        </authorList>
    </citation>
    <scope>NUCLEOTIDE SEQUENCE</scope>
    <source>
        <strain evidence="1">Dsil-2018</strain>
    </source>
</reference>
<evidence type="ECO:0000313" key="1">
    <source>
        <dbReference type="EMBL" id="KAH7966570.1"/>
    </source>
</evidence>
<accession>A0ACB8DF21</accession>
<organism evidence="1 2">
    <name type="scientific">Dermacentor silvarum</name>
    <name type="common">Tick</name>
    <dbReference type="NCBI Taxonomy" id="543639"/>
    <lineage>
        <taxon>Eukaryota</taxon>
        <taxon>Metazoa</taxon>
        <taxon>Ecdysozoa</taxon>
        <taxon>Arthropoda</taxon>
        <taxon>Chelicerata</taxon>
        <taxon>Arachnida</taxon>
        <taxon>Acari</taxon>
        <taxon>Parasitiformes</taxon>
        <taxon>Ixodida</taxon>
        <taxon>Ixodoidea</taxon>
        <taxon>Ixodidae</taxon>
        <taxon>Rhipicephalinae</taxon>
        <taxon>Dermacentor</taxon>
    </lineage>
</organism>
<keyword evidence="2" id="KW-1185">Reference proteome</keyword>
<evidence type="ECO:0000313" key="2">
    <source>
        <dbReference type="Proteomes" id="UP000821865"/>
    </source>
</evidence>